<proteinExistence type="inferred from homology"/>
<dbReference type="GO" id="GO:0005886">
    <property type="term" value="C:plasma membrane"/>
    <property type="evidence" value="ECO:0007669"/>
    <property type="project" value="UniProtKB-SubCell"/>
</dbReference>
<keyword evidence="7 8" id="KW-0472">Membrane</keyword>
<keyword evidence="3" id="KW-0050">Antiport</keyword>
<dbReference type="PANTHER" id="PTHR34584:SF1">
    <property type="entry name" value="NA(+)_H(+) ANTIPORTER SUBUNIT E1"/>
    <property type="match status" value="1"/>
</dbReference>
<dbReference type="AlphaFoldDB" id="A0A931AYF5"/>
<evidence type="ECO:0000256" key="1">
    <source>
        <dbReference type="ARBA" id="ARBA00004651"/>
    </source>
</evidence>
<evidence type="ECO:0000256" key="3">
    <source>
        <dbReference type="ARBA" id="ARBA00022449"/>
    </source>
</evidence>
<evidence type="ECO:0000256" key="7">
    <source>
        <dbReference type="ARBA" id="ARBA00023136"/>
    </source>
</evidence>
<dbReference type="GO" id="GO:0008324">
    <property type="term" value="F:monoatomic cation transmembrane transporter activity"/>
    <property type="evidence" value="ECO:0007669"/>
    <property type="project" value="InterPro"/>
</dbReference>
<evidence type="ECO:0000256" key="8">
    <source>
        <dbReference type="SAM" id="Phobius"/>
    </source>
</evidence>
<gene>
    <name evidence="9" type="ORF">I0Q91_08470</name>
</gene>
<dbReference type="GO" id="GO:0015297">
    <property type="term" value="F:antiporter activity"/>
    <property type="evidence" value="ECO:0007669"/>
    <property type="project" value="UniProtKB-KW"/>
</dbReference>
<dbReference type="PANTHER" id="PTHR34584">
    <property type="entry name" value="NA(+)/H(+) ANTIPORTER SUBUNIT E1"/>
    <property type="match status" value="1"/>
</dbReference>
<keyword evidence="10" id="KW-1185">Reference proteome</keyword>
<dbReference type="EMBL" id="JADPIE010000004">
    <property type="protein sequence ID" value="MBF8437108.1"/>
    <property type="molecule type" value="Genomic_DNA"/>
</dbReference>
<dbReference type="RefSeq" id="WP_270454047.1">
    <property type="nucleotide sequence ID" value="NZ_JADPIE010000004.1"/>
</dbReference>
<feature type="transmembrane region" description="Helical" evidence="8">
    <location>
        <begin position="30"/>
        <end position="48"/>
    </location>
</feature>
<reference evidence="9" key="1">
    <citation type="submission" date="2020-11" db="EMBL/GenBank/DDBJ databases">
        <title>Halonatronomonas betainensis gen. nov., sp. nov. a novel haloalkaliphilic representative of the family Halanaerobiacae capable of betaine degradation.</title>
        <authorList>
            <person name="Boltyanskaya Y."/>
            <person name="Kevbrin V."/>
            <person name="Detkova E."/>
            <person name="Grouzdev D.S."/>
            <person name="Koziaeva V."/>
            <person name="Zhilina T."/>
        </authorList>
    </citation>
    <scope>NUCLEOTIDE SEQUENCE</scope>
    <source>
        <strain evidence="9">Z-7014</strain>
    </source>
</reference>
<keyword evidence="5 8" id="KW-0812">Transmembrane</keyword>
<accession>A0A931AYF5</accession>
<feature type="transmembrane region" description="Helical" evidence="8">
    <location>
        <begin position="60"/>
        <end position="79"/>
    </location>
</feature>
<evidence type="ECO:0000256" key="6">
    <source>
        <dbReference type="ARBA" id="ARBA00022989"/>
    </source>
</evidence>
<feature type="transmembrane region" description="Helical" evidence="8">
    <location>
        <begin position="7"/>
        <end position="24"/>
    </location>
</feature>
<protein>
    <submittedName>
        <fullName evidence="9">Na+/H+ antiporter subunit E</fullName>
    </submittedName>
</protein>
<organism evidence="9 10">
    <name type="scientific">Halonatronomonas betaini</name>
    <dbReference type="NCBI Taxonomy" id="2778430"/>
    <lineage>
        <taxon>Bacteria</taxon>
        <taxon>Bacillati</taxon>
        <taxon>Bacillota</taxon>
        <taxon>Clostridia</taxon>
        <taxon>Halanaerobiales</taxon>
        <taxon>Halarsenatibacteraceae</taxon>
        <taxon>Halonatronomonas</taxon>
    </lineage>
</organism>
<keyword evidence="4" id="KW-1003">Cell membrane</keyword>
<dbReference type="InterPro" id="IPR002758">
    <property type="entry name" value="Cation_antiport_E"/>
</dbReference>
<comment type="caution">
    <text evidence="9">The sequence shown here is derived from an EMBL/GenBank/DDBJ whole genome shotgun (WGS) entry which is preliminary data.</text>
</comment>
<dbReference type="Proteomes" id="UP000621436">
    <property type="component" value="Unassembled WGS sequence"/>
</dbReference>
<comment type="similarity">
    <text evidence="2">Belongs to the CPA3 antiporters (TC 2.A.63) subunit E family.</text>
</comment>
<sequence>MYKARIAFVFIAFYSFWLLLSGNLAPANLILGFLVCSFTLYFFRGFLLQEPEDRSSVFSYIRRTIIFFLFLPVFFYQAYKSSLTVLKLVFQKDLDLHQGIVKIRTDVENLSGRTMLANLITLTPGTISVDIDENTGELFIHCINIPMEETINHKEEIIGAFEPWVLRIFED</sequence>
<evidence type="ECO:0000313" key="9">
    <source>
        <dbReference type="EMBL" id="MBF8437108.1"/>
    </source>
</evidence>
<evidence type="ECO:0000256" key="4">
    <source>
        <dbReference type="ARBA" id="ARBA00022475"/>
    </source>
</evidence>
<dbReference type="PIRSF" id="PIRSF019239">
    <property type="entry name" value="MrpE"/>
    <property type="match status" value="1"/>
</dbReference>
<name>A0A931AYF5_9FIRM</name>
<comment type="subcellular location">
    <subcellularLocation>
        <location evidence="1">Cell membrane</location>
        <topology evidence="1">Multi-pass membrane protein</topology>
    </subcellularLocation>
</comment>
<evidence type="ECO:0000256" key="2">
    <source>
        <dbReference type="ARBA" id="ARBA00006228"/>
    </source>
</evidence>
<evidence type="ECO:0000313" key="10">
    <source>
        <dbReference type="Proteomes" id="UP000621436"/>
    </source>
</evidence>
<evidence type="ECO:0000256" key="5">
    <source>
        <dbReference type="ARBA" id="ARBA00022692"/>
    </source>
</evidence>
<dbReference type="Pfam" id="PF01899">
    <property type="entry name" value="MNHE"/>
    <property type="match status" value="1"/>
</dbReference>
<keyword evidence="6 8" id="KW-1133">Transmembrane helix</keyword>
<keyword evidence="3" id="KW-0813">Transport</keyword>